<dbReference type="Proteomes" id="UP000325313">
    <property type="component" value="Unassembled WGS sequence"/>
</dbReference>
<organism evidence="1 2">
    <name type="scientific">Puccinia graminis f. sp. tritici</name>
    <dbReference type="NCBI Taxonomy" id="56615"/>
    <lineage>
        <taxon>Eukaryota</taxon>
        <taxon>Fungi</taxon>
        <taxon>Dikarya</taxon>
        <taxon>Basidiomycota</taxon>
        <taxon>Pucciniomycotina</taxon>
        <taxon>Pucciniomycetes</taxon>
        <taxon>Pucciniales</taxon>
        <taxon>Pucciniaceae</taxon>
        <taxon>Puccinia</taxon>
    </lineage>
</organism>
<sequence>MSELKSVVRGHPIGYPTPGQFYDPAVMTRYPLGYRRVTRARVASLPSQEKKALDAKHSKSTKLTNNYASTNYRYQSSLYNPISEFCM</sequence>
<protein>
    <submittedName>
        <fullName evidence="1">Uncharacterized protein</fullName>
    </submittedName>
</protein>
<dbReference type="EMBL" id="VDEP01000308">
    <property type="protein sequence ID" value="KAA1106928.1"/>
    <property type="molecule type" value="Genomic_DNA"/>
</dbReference>
<proteinExistence type="predicted"/>
<gene>
    <name evidence="1" type="ORF">PGTUg99_010834</name>
</gene>
<evidence type="ECO:0000313" key="2">
    <source>
        <dbReference type="Proteomes" id="UP000325313"/>
    </source>
</evidence>
<dbReference type="AlphaFoldDB" id="A0A5B0Q177"/>
<comment type="caution">
    <text evidence="1">The sequence shown here is derived from an EMBL/GenBank/DDBJ whole genome shotgun (WGS) entry which is preliminary data.</text>
</comment>
<accession>A0A5B0Q177</accession>
<evidence type="ECO:0000313" key="1">
    <source>
        <dbReference type="EMBL" id="KAA1106928.1"/>
    </source>
</evidence>
<name>A0A5B0Q177_PUCGR</name>
<reference evidence="1 2" key="1">
    <citation type="submission" date="2019-05" db="EMBL/GenBank/DDBJ databases">
        <title>Emergence of the Ug99 lineage of the wheat stem rust pathogen through somatic hybridization.</title>
        <authorList>
            <person name="Li F."/>
            <person name="Upadhyaya N.M."/>
            <person name="Sperschneider J."/>
            <person name="Matny O."/>
            <person name="Nguyen-Phuc H."/>
            <person name="Mago R."/>
            <person name="Raley C."/>
            <person name="Miller M.E."/>
            <person name="Silverstein K.A.T."/>
            <person name="Henningsen E."/>
            <person name="Hirsch C.D."/>
            <person name="Visser B."/>
            <person name="Pretorius Z.A."/>
            <person name="Steffenson B.J."/>
            <person name="Schwessinger B."/>
            <person name="Dodds P.N."/>
            <person name="Figueroa M."/>
        </authorList>
    </citation>
    <scope>NUCLEOTIDE SEQUENCE [LARGE SCALE GENOMIC DNA]</scope>
    <source>
        <strain evidence="1 2">Ug99</strain>
    </source>
</reference>